<accession>A0A4R9LYT6</accession>
<sequence length="397" mass="45094">MKSNALLFFLILSVLLFYYFLELLLHRLTLSGFRNRIHVNGTRGKSSVTRLIRAGLSASGERVFAKTTGTLARMIYPDGSEKTVPRWGKPSILEQISILKTARKEKATTIVMECMALEPRYQWASEGMILRSHIGVLTNIREDHLDVMGPTVEDVARTLASFIPVKGKLILGEEKFSSIIKQACSERKTEIIPLTKELSREVTEEELSKFSYWEHKENIALALLVCKELGVERKEALQAMWNSEPDPGALTVSPIHFFGKDILYINAMAANDSESTRSIWQESKKRYSENRTGYLLFNCREDRLDRSKLMAEEIASWQDYESIFLIGTGTKYALHSLKKECRIGTKIFNWEDTNLDLIFESLIAQIKPNSFILGIGNIAGLGLELGQYLKNRSQIKT</sequence>
<feature type="transmembrane region" description="Helical" evidence="1">
    <location>
        <begin position="6"/>
        <end position="25"/>
    </location>
</feature>
<dbReference type="InterPro" id="IPR008337">
    <property type="entry name" value="Capsule_biosynth_CapB"/>
</dbReference>
<dbReference type="Gene3D" id="3.40.1190.10">
    <property type="entry name" value="Mur-like, catalytic domain"/>
    <property type="match status" value="1"/>
</dbReference>
<proteinExistence type="predicted"/>
<dbReference type="GO" id="GO:0045227">
    <property type="term" value="P:capsule polysaccharide biosynthetic process"/>
    <property type="evidence" value="ECO:0007669"/>
    <property type="project" value="InterPro"/>
</dbReference>
<dbReference type="PRINTS" id="PR01758">
    <property type="entry name" value="CAPSULEPROTB"/>
</dbReference>
<keyword evidence="4" id="KW-1185">Reference proteome</keyword>
<name>A0A4R9LYT6_9LEPT</name>
<evidence type="ECO:0000259" key="2">
    <source>
        <dbReference type="Pfam" id="PF08245"/>
    </source>
</evidence>
<dbReference type="RefSeq" id="WP_135760252.1">
    <property type="nucleotide sequence ID" value="NZ_RQHW01000031.1"/>
</dbReference>
<gene>
    <name evidence="3" type="primary">pgsB</name>
    <name evidence="3" type="ORF">EHS15_09160</name>
</gene>
<dbReference type="NCBIfam" id="TIGR04012">
    <property type="entry name" value="poly_gGlu_PgsB"/>
    <property type="match status" value="1"/>
</dbReference>
<organism evidence="3 4">
    <name type="scientific">Leptospira idonii</name>
    <dbReference type="NCBI Taxonomy" id="1193500"/>
    <lineage>
        <taxon>Bacteria</taxon>
        <taxon>Pseudomonadati</taxon>
        <taxon>Spirochaetota</taxon>
        <taxon>Spirochaetia</taxon>
        <taxon>Leptospirales</taxon>
        <taxon>Leptospiraceae</taxon>
        <taxon>Leptospira</taxon>
    </lineage>
</organism>
<dbReference type="InterPro" id="IPR036565">
    <property type="entry name" value="Mur-like_cat_sf"/>
</dbReference>
<keyword evidence="1" id="KW-1133">Transmembrane helix</keyword>
<feature type="domain" description="Mur ligase central" evidence="2">
    <location>
        <begin position="39"/>
        <end position="195"/>
    </location>
</feature>
<comment type="caution">
    <text evidence="3">The sequence shown here is derived from an EMBL/GenBank/DDBJ whole genome shotgun (WGS) entry which is preliminary data.</text>
</comment>
<dbReference type="GO" id="GO:0005524">
    <property type="term" value="F:ATP binding"/>
    <property type="evidence" value="ECO:0007669"/>
    <property type="project" value="InterPro"/>
</dbReference>
<dbReference type="GO" id="GO:0016881">
    <property type="term" value="F:acid-amino acid ligase activity"/>
    <property type="evidence" value="ECO:0007669"/>
    <property type="project" value="InterPro"/>
</dbReference>
<dbReference type="GO" id="GO:0016020">
    <property type="term" value="C:membrane"/>
    <property type="evidence" value="ECO:0007669"/>
    <property type="project" value="InterPro"/>
</dbReference>
<evidence type="ECO:0000313" key="4">
    <source>
        <dbReference type="Proteomes" id="UP000298058"/>
    </source>
</evidence>
<keyword evidence="1" id="KW-0812">Transmembrane</keyword>
<dbReference type="InterPro" id="IPR013221">
    <property type="entry name" value="Mur_ligase_cen"/>
</dbReference>
<protein>
    <submittedName>
        <fullName evidence="3">Poly-gamma-glutamate synthase PgsB</fullName>
    </submittedName>
</protein>
<dbReference type="PANTHER" id="PTHR43445">
    <property type="entry name" value="UDP-N-ACETYLMURAMATE--L-ALANINE LIGASE-RELATED"/>
    <property type="match status" value="1"/>
</dbReference>
<dbReference type="PANTHER" id="PTHR43445:SF1">
    <property type="entry name" value="PGA SYNTHASE CAPB"/>
    <property type="match status" value="1"/>
</dbReference>
<dbReference type="EMBL" id="RQHW01000031">
    <property type="protein sequence ID" value="TGN19490.1"/>
    <property type="molecule type" value="Genomic_DNA"/>
</dbReference>
<dbReference type="AlphaFoldDB" id="A0A4R9LYT6"/>
<reference evidence="3" key="1">
    <citation type="journal article" date="2019" name="PLoS Negl. Trop. Dis.">
        <title>Revisiting the worldwide diversity of Leptospira species in the environment.</title>
        <authorList>
            <person name="Vincent A.T."/>
            <person name="Schiettekatte O."/>
            <person name="Bourhy P."/>
            <person name="Veyrier F.J."/>
            <person name="Picardeau M."/>
        </authorList>
    </citation>
    <scope>NUCLEOTIDE SEQUENCE [LARGE SCALE GENOMIC DNA]</scope>
    <source>
        <strain evidence="3">201300427</strain>
    </source>
</reference>
<dbReference type="InterPro" id="IPR050061">
    <property type="entry name" value="MurCDEF_pg_biosynth"/>
</dbReference>
<dbReference type="SUPFAM" id="SSF53623">
    <property type="entry name" value="MurD-like peptide ligases, catalytic domain"/>
    <property type="match status" value="1"/>
</dbReference>
<keyword evidence="1" id="KW-0472">Membrane</keyword>
<evidence type="ECO:0000256" key="1">
    <source>
        <dbReference type="SAM" id="Phobius"/>
    </source>
</evidence>
<evidence type="ECO:0000313" key="3">
    <source>
        <dbReference type="EMBL" id="TGN19490.1"/>
    </source>
</evidence>
<dbReference type="OrthoDB" id="2884at2"/>
<dbReference type="Proteomes" id="UP000298058">
    <property type="component" value="Unassembled WGS sequence"/>
</dbReference>
<dbReference type="Pfam" id="PF08245">
    <property type="entry name" value="Mur_ligase_M"/>
    <property type="match status" value="1"/>
</dbReference>